<accession>A0A3P1SP90</accession>
<gene>
    <name evidence="4" type="ORF">EHS89_15830</name>
</gene>
<dbReference type="InterPro" id="IPR029069">
    <property type="entry name" value="HotDog_dom_sf"/>
</dbReference>
<name>A0A3P1SP90_9GAMM</name>
<dbReference type="PANTHER" id="PTHR36934">
    <property type="entry name" value="BLR0278 PROTEIN"/>
    <property type="match status" value="1"/>
</dbReference>
<dbReference type="Pfam" id="PF22636">
    <property type="entry name" value="FlK"/>
    <property type="match status" value="1"/>
</dbReference>
<evidence type="ECO:0000256" key="1">
    <source>
        <dbReference type="PIRSR" id="PIRSR014972-1"/>
    </source>
</evidence>
<proteinExistence type="predicted"/>
<dbReference type="RefSeq" id="WP_124927137.1">
    <property type="nucleotide sequence ID" value="NZ_BMOH01000003.1"/>
</dbReference>
<dbReference type="PIRSF" id="PIRSF014972">
    <property type="entry name" value="FlK"/>
    <property type="match status" value="1"/>
</dbReference>
<feature type="active site" evidence="1">
    <location>
        <position position="35"/>
    </location>
</feature>
<sequence>MKNSLNVGATSTCRIDIDRDRTIEFMGDECRVYSTPNLLYDIEMTCRNLLLEYSDAGEDSVGTRIELDHIGATLQGMWVDIQVTITEAKGRAVSFDILVTDPLEKVAMGKHSRFVVDLKQTAGRLKAKSAKVASLPK</sequence>
<protein>
    <submittedName>
        <fullName evidence="4">LysR family transcriptional regulator</fullName>
    </submittedName>
</protein>
<dbReference type="AlphaFoldDB" id="A0A3P1SP90"/>
<dbReference type="Proteomes" id="UP000267535">
    <property type="component" value="Unassembled WGS sequence"/>
</dbReference>
<feature type="active site" evidence="1">
    <location>
        <position position="43"/>
    </location>
</feature>
<feature type="domain" description="Fluoroacetyl-CoA-specific thioesterase-like" evidence="3">
    <location>
        <begin position="18"/>
        <end position="117"/>
    </location>
</feature>
<feature type="binding site" evidence="2">
    <location>
        <position position="113"/>
    </location>
    <ligand>
        <name>substrate</name>
    </ligand>
</feature>
<feature type="binding site" evidence="2">
    <location>
        <position position="62"/>
    </location>
    <ligand>
        <name>CoA</name>
        <dbReference type="ChEBI" id="CHEBI:57287"/>
    </ligand>
</feature>
<dbReference type="PANTHER" id="PTHR36934:SF1">
    <property type="entry name" value="THIOESTERASE DOMAIN-CONTAINING PROTEIN"/>
    <property type="match status" value="1"/>
</dbReference>
<evidence type="ECO:0000259" key="3">
    <source>
        <dbReference type="Pfam" id="PF22636"/>
    </source>
</evidence>
<evidence type="ECO:0000313" key="5">
    <source>
        <dbReference type="Proteomes" id="UP000267535"/>
    </source>
</evidence>
<reference evidence="4 5" key="1">
    <citation type="submission" date="2018-11" db="EMBL/GenBank/DDBJ databases">
        <title>The draft genome sequence of Amphritea balenae JAMM 1525T.</title>
        <authorList>
            <person name="Fang Z."/>
            <person name="Zhang Y."/>
            <person name="Han X."/>
        </authorList>
    </citation>
    <scope>NUCLEOTIDE SEQUENCE [LARGE SCALE GENOMIC DNA]</scope>
    <source>
        <strain evidence="4 5">JAMM 1525</strain>
    </source>
</reference>
<organism evidence="4 5">
    <name type="scientific">Amphritea balenae</name>
    <dbReference type="NCBI Taxonomy" id="452629"/>
    <lineage>
        <taxon>Bacteria</taxon>
        <taxon>Pseudomonadati</taxon>
        <taxon>Pseudomonadota</taxon>
        <taxon>Gammaproteobacteria</taxon>
        <taxon>Oceanospirillales</taxon>
        <taxon>Oceanospirillaceae</taxon>
        <taxon>Amphritea</taxon>
    </lineage>
</organism>
<evidence type="ECO:0000313" key="4">
    <source>
        <dbReference type="EMBL" id="RRC98042.1"/>
    </source>
</evidence>
<dbReference type="Gene3D" id="3.10.129.10">
    <property type="entry name" value="Hotdog Thioesterase"/>
    <property type="match status" value="1"/>
</dbReference>
<keyword evidence="5" id="KW-1185">Reference proteome</keyword>
<evidence type="ECO:0000256" key="2">
    <source>
        <dbReference type="PIRSR" id="PIRSR014972-2"/>
    </source>
</evidence>
<dbReference type="SUPFAM" id="SSF54637">
    <property type="entry name" value="Thioesterase/thiol ester dehydrase-isomerase"/>
    <property type="match status" value="1"/>
</dbReference>
<comment type="caution">
    <text evidence="4">The sequence shown here is derived from an EMBL/GenBank/DDBJ whole genome shotgun (WGS) entry which is preliminary data.</text>
</comment>
<feature type="binding site" evidence="2">
    <location>
        <position position="62"/>
    </location>
    <ligand>
        <name>substrate</name>
    </ligand>
</feature>
<feature type="active site" evidence="1">
    <location>
        <position position="69"/>
    </location>
</feature>
<dbReference type="OrthoDB" id="8526175at2"/>
<dbReference type="InterPro" id="IPR054485">
    <property type="entry name" value="FlK-like_dom"/>
</dbReference>
<dbReference type="EMBL" id="RQXV01000009">
    <property type="protein sequence ID" value="RRC98042.1"/>
    <property type="molecule type" value="Genomic_DNA"/>
</dbReference>
<dbReference type="InterPro" id="IPR025540">
    <property type="entry name" value="FlK"/>
</dbReference>